<keyword evidence="8" id="KW-1278">Translocase</keyword>
<evidence type="ECO:0000256" key="1">
    <source>
        <dbReference type="ARBA" id="ARBA00004141"/>
    </source>
</evidence>
<dbReference type="Proteomes" id="UP000663877">
    <property type="component" value="Unassembled WGS sequence"/>
</dbReference>
<keyword evidence="9 13" id="KW-1133">Transmembrane helix</keyword>
<feature type="transmembrane region" description="Helical" evidence="13">
    <location>
        <begin position="893"/>
        <end position="921"/>
    </location>
</feature>
<keyword evidence="4 13" id="KW-0812">Transmembrane</keyword>
<evidence type="ECO:0000256" key="8">
    <source>
        <dbReference type="ARBA" id="ARBA00022967"/>
    </source>
</evidence>
<reference evidence="17" key="1">
    <citation type="submission" date="2021-02" db="EMBL/GenBank/DDBJ databases">
        <authorList>
            <person name="Nowell W R."/>
        </authorList>
    </citation>
    <scope>NUCLEOTIDE SEQUENCE</scope>
</reference>
<dbReference type="Proteomes" id="UP000663832">
    <property type="component" value="Unassembled WGS sequence"/>
</dbReference>
<dbReference type="InterPro" id="IPR003439">
    <property type="entry name" value="ABC_transporter-like_ATP-bd"/>
</dbReference>
<dbReference type="InterPro" id="IPR003593">
    <property type="entry name" value="AAA+_ATPase"/>
</dbReference>
<dbReference type="PANTHER" id="PTHR43394:SF27">
    <property type="entry name" value="ATP-DEPENDENT TRANSLOCASE ABCB1-LIKE"/>
    <property type="match status" value="1"/>
</dbReference>
<gene>
    <name evidence="16" type="ORF">BJG266_LOCUS7316</name>
    <name evidence="17" type="ORF">QVE165_LOCUS25113</name>
    <name evidence="18" type="ORF">QVE165_LOCUS25423</name>
</gene>
<dbReference type="Gene3D" id="1.20.1560.10">
    <property type="entry name" value="ABC transporter type 1, transmembrane domain"/>
    <property type="match status" value="1"/>
</dbReference>
<name>A0A814VL51_9BILA</name>
<evidence type="ECO:0000313" key="19">
    <source>
        <dbReference type="Proteomes" id="UP000663832"/>
    </source>
</evidence>
<dbReference type="PANTHER" id="PTHR43394">
    <property type="entry name" value="ATP-DEPENDENT PERMEASE MDL1, MITOCHONDRIAL"/>
    <property type="match status" value="1"/>
</dbReference>
<evidence type="ECO:0000259" key="15">
    <source>
        <dbReference type="PROSITE" id="PS50929"/>
    </source>
</evidence>
<evidence type="ECO:0000313" key="17">
    <source>
        <dbReference type="EMBL" id="CAF1188625.1"/>
    </source>
</evidence>
<dbReference type="EMBL" id="CAJNOM010000180">
    <property type="protein sequence ID" value="CAF1188625.1"/>
    <property type="molecule type" value="Genomic_DNA"/>
</dbReference>
<evidence type="ECO:0000256" key="10">
    <source>
        <dbReference type="ARBA" id="ARBA00023136"/>
    </source>
</evidence>
<dbReference type="SUPFAM" id="SSF90123">
    <property type="entry name" value="ABC transporter transmembrane region"/>
    <property type="match status" value="2"/>
</dbReference>
<comment type="caution">
    <text evidence="17">The sequence shown here is derived from an EMBL/GenBank/DDBJ whole genome shotgun (WGS) entry which is preliminary data.</text>
</comment>
<dbReference type="OrthoDB" id="6500128at2759"/>
<dbReference type="InterPro" id="IPR017871">
    <property type="entry name" value="ABC_transporter-like_CS"/>
</dbReference>
<evidence type="ECO:0000256" key="12">
    <source>
        <dbReference type="SAM" id="MobiDB-lite"/>
    </source>
</evidence>
<keyword evidence="19" id="KW-1185">Reference proteome</keyword>
<evidence type="ECO:0000256" key="7">
    <source>
        <dbReference type="ARBA" id="ARBA00022840"/>
    </source>
</evidence>
<dbReference type="CDD" id="cd03249">
    <property type="entry name" value="ABC_MTABC3_MDL1_MDL2"/>
    <property type="match status" value="2"/>
</dbReference>
<dbReference type="GO" id="GO:0090374">
    <property type="term" value="P:oligopeptide export from mitochondrion"/>
    <property type="evidence" value="ECO:0007669"/>
    <property type="project" value="TreeGrafter"/>
</dbReference>
<evidence type="ECO:0000256" key="2">
    <source>
        <dbReference type="ARBA" id="ARBA00007577"/>
    </source>
</evidence>
<dbReference type="InterPro" id="IPR027417">
    <property type="entry name" value="P-loop_NTPase"/>
</dbReference>
<comment type="subcellular location">
    <subcellularLocation>
        <location evidence="1">Membrane</location>
        <topology evidence="1">Multi-pass membrane protein</topology>
    </subcellularLocation>
</comment>
<feature type="transmembrane region" description="Helical" evidence="13">
    <location>
        <begin position="805"/>
        <end position="828"/>
    </location>
</feature>
<dbReference type="EMBL" id="CAJNOI010000022">
    <property type="protein sequence ID" value="CAF0841085.1"/>
    <property type="molecule type" value="Genomic_DNA"/>
</dbReference>
<keyword evidence="3" id="KW-0813">Transport</keyword>
<dbReference type="CDD" id="cd18578">
    <property type="entry name" value="ABC_6TM_Pgp_ABCB1_D2_like"/>
    <property type="match status" value="1"/>
</dbReference>
<feature type="transmembrane region" description="Helical" evidence="13">
    <location>
        <begin position="760"/>
        <end position="784"/>
    </location>
</feature>
<evidence type="ECO:0000256" key="13">
    <source>
        <dbReference type="SAM" id="Phobius"/>
    </source>
</evidence>
<feature type="transmembrane region" description="Helical" evidence="13">
    <location>
        <begin position="342"/>
        <end position="367"/>
    </location>
</feature>
<feature type="transmembrane region" description="Helical" evidence="13">
    <location>
        <begin position="263"/>
        <end position="286"/>
    </location>
</feature>
<comment type="similarity">
    <text evidence="2">Belongs to the ABC transporter superfamily. ABCB family. Multidrug resistance exporter (TC 3.A.1.201) subfamily.</text>
</comment>
<evidence type="ECO:0000313" key="16">
    <source>
        <dbReference type="EMBL" id="CAF0841085.1"/>
    </source>
</evidence>
<evidence type="ECO:0000313" key="18">
    <source>
        <dbReference type="EMBL" id="CAF1194140.1"/>
    </source>
</evidence>
<evidence type="ECO:0000259" key="14">
    <source>
        <dbReference type="PROSITE" id="PS50893"/>
    </source>
</evidence>
<feature type="compositionally biased region" description="Basic and acidic residues" evidence="12">
    <location>
        <begin position="680"/>
        <end position="697"/>
    </location>
</feature>
<evidence type="ECO:0000256" key="11">
    <source>
        <dbReference type="ARBA" id="ARBA00023180"/>
    </source>
</evidence>
<feature type="region of interest" description="Disordered" evidence="12">
    <location>
        <begin position="1"/>
        <end position="31"/>
    </location>
</feature>
<dbReference type="SMART" id="SM00382">
    <property type="entry name" value="AAA"/>
    <property type="match status" value="2"/>
</dbReference>
<dbReference type="PROSITE" id="PS50929">
    <property type="entry name" value="ABC_TM1F"/>
    <property type="match status" value="2"/>
</dbReference>
<evidence type="ECO:0000256" key="3">
    <source>
        <dbReference type="ARBA" id="ARBA00022448"/>
    </source>
</evidence>
<dbReference type="GO" id="GO:0016887">
    <property type="term" value="F:ATP hydrolysis activity"/>
    <property type="evidence" value="ECO:0007669"/>
    <property type="project" value="InterPro"/>
</dbReference>
<dbReference type="Gene3D" id="3.40.50.300">
    <property type="entry name" value="P-loop containing nucleotide triphosphate hydrolases"/>
    <property type="match status" value="2"/>
</dbReference>
<sequence>MTPRLDDNKLENEVKENESNIEDDKDTSSSISVESDDISTVSNGNHRFTWLLRIPLILLRKLKNSWKNTSEHRLKLFEIYKFADKIDIFLMIIGMIAALVTGGTNTAMFYFAHKVLDNLILIDSDNIATKSSPRSTANSDGCQNTYTTSEEDIASSYSTLQSINIKFVVVGCISIFLYWVAWASWMTAAERQIRRIRYKLFRNILSQEIGWFDVHSTGELNNRLTDDLDKIKNGINEKVPDFVTLLAKATGVMVYALTVGWKLALVFLSVSPLVILMYRITIVVIVKYSAKEIQAYGLASSIAEEALRNIRTVTSFHGQKKEEEQYGQNLFSAKKIGIRKSLYIGLCQGFGQLFSFSAITLTFWYGLKLVKSECQDYTPGTLIIIFITCMNATTTATQFIPFFQTFAEASTSGSYVFEMIERKSKINVLDDEGKKLETIKGDIEFENVTFSYPTRQESCILKNFSLKIPSGKTIAFIGSSGTGKSTIIELIQRFYDPDHGEILIDGHDIRTLNIGWFRSHIGIVSQEPVLFNGSIEENIRLGKLDATDEEVIAAAKLANAHNFIMDFPENYKTLAGDTLSVGEKQRVAIARALISNPKILLLDEATSALDYTSGRIVQDALDNAKQGRTTIVIAHRLNTIRNADIIIGLNDGQIVEYGTHNELMGKKGIYYQLVNEQGGDELRKSSSEPDSKEETRRKQSYSQKIAAIRKKIEELNDCIKEEEDDDSETSSADYLIEKKQKKKFNLLFMFRILKLNLPEWYWILIGCAASLLFGVIQPGFAYLYSGIYGLFAESDQDKQQRFMNLYTFGIFFAGILSALSQLVLNYAFGKSGEELTMRMRRLTFSSLLRQEMSYYDKKENSIDALTTHLASDAAAIKGLTGIHIGILVQGFGALAACFVIGLLSGWKLTLVLSCFIPILFFSSKLQGSRHDNIRTARDKDLHSEHGEQCASETIENIRTVVALHQENHFINTYEQFFNREFKKNMCRLHITAFAAGVAYSLKFFINAATYSYGSTLIRNGEMSFHEVYRIAAVILTATVRIGKSTGENLNLSKAKYSATRILDLIKRKSQIDPYDDSGIILENITGRIEFEHVHFRYPSRRSVETLKNFSLICTNNSSTALVGSSGSGKTTVIDLLQRFYDPLEGQILFDGHDIRTLNIQWFRSLMGLVQQEPALFNISIRDNIAYGDNSREVSQDEIETAAQMANIHDLIISLPEGYDTLCGNKGNQLSVGEKQRIAIARALIRSPKILLFDEVTSALDNNNESKVQEVLDNVKMNRTNLTIAHRLSTIQNSDKIIVIDKGHIKEKGTHDELLKLNGIYSKMINSQTKSI</sequence>
<organism evidence="17 19">
    <name type="scientific">Adineta steineri</name>
    <dbReference type="NCBI Taxonomy" id="433720"/>
    <lineage>
        <taxon>Eukaryota</taxon>
        <taxon>Metazoa</taxon>
        <taxon>Spiralia</taxon>
        <taxon>Gnathifera</taxon>
        <taxon>Rotifera</taxon>
        <taxon>Eurotatoria</taxon>
        <taxon>Bdelloidea</taxon>
        <taxon>Adinetida</taxon>
        <taxon>Adinetidae</taxon>
        <taxon>Adineta</taxon>
    </lineage>
</organism>
<feature type="domain" description="ABC transporter" evidence="14">
    <location>
        <begin position="1088"/>
        <end position="1326"/>
    </location>
</feature>
<protein>
    <submittedName>
        <fullName evidence="17">Uncharacterized protein</fullName>
    </submittedName>
</protein>
<dbReference type="PROSITE" id="PS00211">
    <property type="entry name" value="ABC_TRANSPORTER_1"/>
    <property type="match status" value="2"/>
</dbReference>
<dbReference type="FunFam" id="3.40.50.300:FF:000205">
    <property type="entry name" value="ABC transporter B family member 4"/>
    <property type="match status" value="1"/>
</dbReference>
<dbReference type="Pfam" id="PF00005">
    <property type="entry name" value="ABC_tran"/>
    <property type="match status" value="2"/>
</dbReference>
<feature type="domain" description="ABC transmembrane type-1" evidence="15">
    <location>
        <begin position="764"/>
        <end position="1024"/>
    </location>
</feature>
<feature type="transmembrane region" description="Helical" evidence="13">
    <location>
        <begin position="88"/>
        <end position="111"/>
    </location>
</feature>
<dbReference type="InterPro" id="IPR011527">
    <property type="entry name" value="ABC1_TM_dom"/>
</dbReference>
<keyword evidence="5" id="KW-0677">Repeat</keyword>
<keyword evidence="10 13" id="KW-0472">Membrane</keyword>
<keyword evidence="11" id="KW-0325">Glycoprotein</keyword>
<dbReference type="InterPro" id="IPR039421">
    <property type="entry name" value="Type_1_exporter"/>
</dbReference>
<dbReference type="CDD" id="cd18577">
    <property type="entry name" value="ABC_6TM_Pgp_ABCB1_D1_like"/>
    <property type="match status" value="1"/>
</dbReference>
<feature type="transmembrane region" description="Helical" evidence="13">
    <location>
        <begin position="239"/>
        <end position="257"/>
    </location>
</feature>
<evidence type="ECO:0000256" key="4">
    <source>
        <dbReference type="ARBA" id="ARBA00022692"/>
    </source>
</evidence>
<evidence type="ECO:0000256" key="9">
    <source>
        <dbReference type="ARBA" id="ARBA00022989"/>
    </source>
</evidence>
<feature type="compositionally biased region" description="Basic and acidic residues" evidence="12">
    <location>
        <begin position="1"/>
        <end position="18"/>
    </location>
</feature>
<feature type="transmembrane region" description="Helical" evidence="13">
    <location>
        <begin position="988"/>
        <end position="1012"/>
    </location>
</feature>
<keyword evidence="7" id="KW-0067">ATP-binding</keyword>
<feature type="domain" description="ABC transporter" evidence="14">
    <location>
        <begin position="443"/>
        <end position="676"/>
    </location>
</feature>
<dbReference type="EMBL" id="CAJNOM010000184">
    <property type="protein sequence ID" value="CAF1194140.1"/>
    <property type="molecule type" value="Genomic_DNA"/>
</dbReference>
<dbReference type="InterPro" id="IPR036640">
    <property type="entry name" value="ABC1_TM_sf"/>
</dbReference>
<feature type="region of interest" description="Disordered" evidence="12">
    <location>
        <begin position="680"/>
        <end position="701"/>
    </location>
</feature>
<dbReference type="GO" id="GO:0005743">
    <property type="term" value="C:mitochondrial inner membrane"/>
    <property type="evidence" value="ECO:0007669"/>
    <property type="project" value="TreeGrafter"/>
</dbReference>
<keyword evidence="6" id="KW-0547">Nucleotide-binding</keyword>
<proteinExistence type="inferred from homology"/>
<accession>A0A814VL51</accession>
<dbReference type="GO" id="GO:0015421">
    <property type="term" value="F:ABC-type oligopeptide transporter activity"/>
    <property type="evidence" value="ECO:0007669"/>
    <property type="project" value="TreeGrafter"/>
</dbReference>
<dbReference type="GO" id="GO:0005524">
    <property type="term" value="F:ATP binding"/>
    <property type="evidence" value="ECO:0007669"/>
    <property type="project" value="UniProtKB-KW"/>
</dbReference>
<evidence type="ECO:0000256" key="6">
    <source>
        <dbReference type="ARBA" id="ARBA00022741"/>
    </source>
</evidence>
<dbReference type="FunFam" id="3.40.50.300:FF:000479">
    <property type="entry name" value="Multidrug resistance protein 1A"/>
    <property type="match status" value="1"/>
</dbReference>
<dbReference type="SUPFAM" id="SSF52540">
    <property type="entry name" value="P-loop containing nucleoside triphosphate hydrolases"/>
    <property type="match status" value="2"/>
</dbReference>
<dbReference type="Pfam" id="PF00664">
    <property type="entry name" value="ABC_membrane"/>
    <property type="match status" value="2"/>
</dbReference>
<feature type="transmembrane region" description="Helical" evidence="13">
    <location>
        <begin position="167"/>
        <end position="189"/>
    </location>
</feature>
<dbReference type="PROSITE" id="PS50893">
    <property type="entry name" value="ABC_TRANSPORTER_2"/>
    <property type="match status" value="2"/>
</dbReference>
<evidence type="ECO:0000256" key="5">
    <source>
        <dbReference type="ARBA" id="ARBA00022737"/>
    </source>
</evidence>
<feature type="domain" description="ABC transmembrane type-1" evidence="15">
    <location>
        <begin position="92"/>
        <end position="408"/>
    </location>
</feature>